<sequence length="78" mass="8737">MVKPNLSQPTSWHVPTYDATTIDRLDESSQVNDQDRSVRVDGLRSATWADSRDRSGQQPRRVDGRDRSARGEGRDGPA</sequence>
<evidence type="ECO:0000256" key="1">
    <source>
        <dbReference type="SAM" id="MobiDB-lite"/>
    </source>
</evidence>
<feature type="compositionally biased region" description="Basic and acidic residues" evidence="1">
    <location>
        <begin position="50"/>
        <end position="78"/>
    </location>
</feature>
<dbReference type="AlphaFoldDB" id="A0A4D6MC72"/>
<feature type="compositionally biased region" description="Basic and acidic residues" evidence="1">
    <location>
        <begin position="23"/>
        <end position="42"/>
    </location>
</feature>
<dbReference type="Proteomes" id="UP000501690">
    <property type="component" value="Linkage Group LG6"/>
</dbReference>
<protein>
    <submittedName>
        <fullName evidence="2">Uncharacterized protein</fullName>
    </submittedName>
</protein>
<organism evidence="2 3">
    <name type="scientific">Vigna unguiculata</name>
    <name type="common">Cowpea</name>
    <dbReference type="NCBI Taxonomy" id="3917"/>
    <lineage>
        <taxon>Eukaryota</taxon>
        <taxon>Viridiplantae</taxon>
        <taxon>Streptophyta</taxon>
        <taxon>Embryophyta</taxon>
        <taxon>Tracheophyta</taxon>
        <taxon>Spermatophyta</taxon>
        <taxon>Magnoliopsida</taxon>
        <taxon>eudicotyledons</taxon>
        <taxon>Gunneridae</taxon>
        <taxon>Pentapetalae</taxon>
        <taxon>rosids</taxon>
        <taxon>fabids</taxon>
        <taxon>Fabales</taxon>
        <taxon>Fabaceae</taxon>
        <taxon>Papilionoideae</taxon>
        <taxon>50 kb inversion clade</taxon>
        <taxon>NPAAA clade</taxon>
        <taxon>indigoferoid/millettioid clade</taxon>
        <taxon>Phaseoleae</taxon>
        <taxon>Vigna</taxon>
    </lineage>
</organism>
<accession>A0A4D6MC72</accession>
<feature type="region of interest" description="Disordered" evidence="1">
    <location>
        <begin position="23"/>
        <end position="78"/>
    </location>
</feature>
<name>A0A4D6MC72_VIGUN</name>
<gene>
    <name evidence="2" type="ORF">DEO72_LG6g2377</name>
</gene>
<evidence type="ECO:0000313" key="3">
    <source>
        <dbReference type="Proteomes" id="UP000501690"/>
    </source>
</evidence>
<keyword evidence="3" id="KW-1185">Reference proteome</keyword>
<reference evidence="2 3" key="1">
    <citation type="submission" date="2019-04" db="EMBL/GenBank/DDBJ databases">
        <title>An improved genome assembly and genetic linkage map for asparagus bean, Vigna unguiculata ssp. sesquipedialis.</title>
        <authorList>
            <person name="Xia Q."/>
            <person name="Zhang R."/>
            <person name="Dong Y."/>
        </authorList>
    </citation>
    <scope>NUCLEOTIDE SEQUENCE [LARGE SCALE GENOMIC DNA]</scope>
    <source>
        <tissue evidence="2">Leaf</tissue>
    </source>
</reference>
<proteinExistence type="predicted"/>
<dbReference type="EMBL" id="CP039350">
    <property type="protein sequence ID" value="QCD97666.1"/>
    <property type="molecule type" value="Genomic_DNA"/>
</dbReference>
<evidence type="ECO:0000313" key="2">
    <source>
        <dbReference type="EMBL" id="QCD97666.1"/>
    </source>
</evidence>